<reference evidence="1" key="1">
    <citation type="journal article" date="2021" name="Proc. Natl. Acad. Sci. U.S.A.">
        <title>A Catalog of Tens of Thousands of Viruses from Human Metagenomes Reveals Hidden Associations with Chronic Diseases.</title>
        <authorList>
            <person name="Tisza M.J."/>
            <person name="Buck C.B."/>
        </authorList>
    </citation>
    <scope>NUCLEOTIDE SEQUENCE</scope>
    <source>
        <strain evidence="1">CtsIb3</strain>
    </source>
</reference>
<sequence>MTMIDRIQSWTPDTNEPETPDYRAVKAWFQQCRDLAEQVEAQKQKIQRIRDTAEKCTQSMSGMPAGGGAGDKVGFAVERIDTEERNLKQMELDLCELRTEAARRAYCLSGSARARKQADCIYDYYVQNLCQRKIAESVSFKNVNAVSVYIREGMEALAEIWENIQTDQ</sequence>
<organism evidence="1">
    <name type="scientific">Myoviridae sp. ctsIb3</name>
    <dbReference type="NCBI Taxonomy" id="2825189"/>
    <lineage>
        <taxon>Viruses</taxon>
        <taxon>Duplodnaviria</taxon>
        <taxon>Heunggongvirae</taxon>
        <taxon>Uroviricota</taxon>
        <taxon>Caudoviricetes</taxon>
    </lineage>
</organism>
<proteinExistence type="predicted"/>
<protein>
    <submittedName>
        <fullName evidence="1">Uncharacterized protein</fullName>
    </submittedName>
</protein>
<accession>A0A8S5URD1</accession>
<name>A0A8S5URD1_9CAUD</name>
<dbReference type="EMBL" id="BK016124">
    <property type="protein sequence ID" value="DAF96987.1"/>
    <property type="molecule type" value="Genomic_DNA"/>
</dbReference>
<evidence type="ECO:0000313" key="1">
    <source>
        <dbReference type="EMBL" id="DAF96987.1"/>
    </source>
</evidence>